<evidence type="ECO:0000313" key="10">
    <source>
        <dbReference type="Proteomes" id="UP001455088"/>
    </source>
</evidence>
<dbReference type="Pfam" id="PF13181">
    <property type="entry name" value="TPR_8"/>
    <property type="match status" value="1"/>
</dbReference>
<dbReference type="PANTHER" id="PTHR46208:SF1">
    <property type="entry name" value="MITOCHONDRIAL IMPORT RECEPTOR SUBUNIT TOM70"/>
    <property type="match status" value="1"/>
</dbReference>
<dbReference type="InterPro" id="IPR011990">
    <property type="entry name" value="TPR-like_helical_dom_sf"/>
</dbReference>
<evidence type="ECO:0000256" key="3">
    <source>
        <dbReference type="ARBA" id="ARBA00022737"/>
    </source>
</evidence>
<evidence type="ECO:0000256" key="6">
    <source>
        <dbReference type="ARBA" id="ARBA00023136"/>
    </source>
</evidence>
<evidence type="ECO:0000256" key="4">
    <source>
        <dbReference type="ARBA" id="ARBA00022803"/>
    </source>
</evidence>
<evidence type="ECO:0000256" key="8">
    <source>
        <dbReference type="PROSITE-ProRule" id="PRU00339"/>
    </source>
</evidence>
<keyword evidence="2" id="KW-0812">Transmembrane</keyword>
<evidence type="ECO:0000256" key="2">
    <source>
        <dbReference type="ARBA" id="ARBA00022692"/>
    </source>
</evidence>
<feature type="repeat" description="TPR" evidence="8">
    <location>
        <begin position="158"/>
        <end position="191"/>
    </location>
</feature>
<organism evidence="9 10">
    <name type="scientific">Stenotrophomonas bentonitica</name>
    <dbReference type="NCBI Taxonomy" id="1450134"/>
    <lineage>
        <taxon>Bacteria</taxon>
        <taxon>Pseudomonadati</taxon>
        <taxon>Pseudomonadota</taxon>
        <taxon>Gammaproteobacteria</taxon>
        <taxon>Lysobacterales</taxon>
        <taxon>Lysobacteraceae</taxon>
        <taxon>Stenotrophomonas</taxon>
    </lineage>
</organism>
<feature type="repeat" description="TPR" evidence="8">
    <location>
        <begin position="88"/>
        <end position="121"/>
    </location>
</feature>
<dbReference type="InterPro" id="IPR013360">
    <property type="entry name" value="Pilus_4_PilW"/>
</dbReference>
<evidence type="ECO:0000313" key="9">
    <source>
        <dbReference type="EMBL" id="MEL3953362.1"/>
    </source>
</evidence>
<sequence>MPLPDRRLPAVVFFALALAGCGKQQGIKPPSGPLEVAPTYEARDNPEIRKRVNYQDQMVLAGESLRAGAPDAAEKRVRAAMKIDARRPEAYMLLAAIATQRGNEAEAGRLYGKAAELAPERGDVLNNYGAWLCAHGQPAESLAWFDRALQAPGYTTPASALANAGGCALDAGQPARAVRDLRRALEIDPVNAYALESMARNEYAEGRYFEARAFSQRRLTAAPATRSVLQLASQIEARLGDSVASGRYLQRIHDEFPQDAAPNPRG</sequence>
<accession>A0ABU9JKJ3</accession>
<proteinExistence type="inferred from homology"/>
<dbReference type="PROSITE" id="PS50005">
    <property type="entry name" value="TPR"/>
    <property type="match status" value="2"/>
</dbReference>
<comment type="subcellular location">
    <subcellularLocation>
        <location evidence="1">Membrane</location>
        <topology evidence="1">Single-pass membrane protein</topology>
    </subcellularLocation>
</comment>
<keyword evidence="3" id="KW-0677">Repeat</keyword>
<dbReference type="PROSITE" id="PS51257">
    <property type="entry name" value="PROKAR_LIPOPROTEIN"/>
    <property type="match status" value="1"/>
</dbReference>
<protein>
    <submittedName>
        <fullName evidence="9">Type IV pilus biogenesis/stability protein PilW</fullName>
    </submittedName>
</protein>
<keyword evidence="5" id="KW-1133">Transmembrane helix</keyword>
<dbReference type="RefSeq" id="WP_102788355.1">
    <property type="nucleotide sequence ID" value="NZ_JBBYHY010000003.1"/>
</dbReference>
<gene>
    <name evidence="9" type="primary">pilW</name>
    <name evidence="9" type="ORF">AAE039_07280</name>
</gene>
<comment type="similarity">
    <text evidence="7">Belongs to the Tom70 family.</text>
</comment>
<evidence type="ECO:0000256" key="5">
    <source>
        <dbReference type="ARBA" id="ARBA00022989"/>
    </source>
</evidence>
<dbReference type="Proteomes" id="UP001455088">
    <property type="component" value="Unassembled WGS sequence"/>
</dbReference>
<dbReference type="NCBIfam" id="TIGR02521">
    <property type="entry name" value="type_IV_pilW"/>
    <property type="match status" value="1"/>
</dbReference>
<dbReference type="EMBL" id="JBBYHY010000003">
    <property type="protein sequence ID" value="MEL3953362.1"/>
    <property type="molecule type" value="Genomic_DNA"/>
</dbReference>
<name>A0ABU9JKJ3_9GAMM</name>
<keyword evidence="4 8" id="KW-0802">TPR repeat</keyword>
<keyword evidence="6" id="KW-0472">Membrane</keyword>
<evidence type="ECO:0000256" key="1">
    <source>
        <dbReference type="ARBA" id="ARBA00004167"/>
    </source>
</evidence>
<dbReference type="InterPro" id="IPR019734">
    <property type="entry name" value="TPR_rpt"/>
</dbReference>
<evidence type="ECO:0000256" key="7">
    <source>
        <dbReference type="ARBA" id="ARBA00038030"/>
    </source>
</evidence>
<dbReference type="Gene3D" id="1.25.40.10">
    <property type="entry name" value="Tetratricopeptide repeat domain"/>
    <property type="match status" value="1"/>
</dbReference>
<dbReference type="PANTHER" id="PTHR46208">
    <property type="entry name" value="MITOCHONDRIAL IMPORT RECEPTOR SUBUNIT TOM70"/>
    <property type="match status" value="1"/>
</dbReference>
<keyword evidence="10" id="KW-1185">Reference proteome</keyword>
<comment type="caution">
    <text evidence="9">The sequence shown here is derived from an EMBL/GenBank/DDBJ whole genome shotgun (WGS) entry which is preliminary data.</text>
</comment>
<dbReference type="SMART" id="SM00028">
    <property type="entry name" value="TPR"/>
    <property type="match status" value="2"/>
</dbReference>
<reference evidence="9 10" key="1">
    <citation type="submission" date="2024-04" db="EMBL/GenBank/DDBJ databases">
        <title>Bacterial endophytes with biocontrol capabilities against important plant pathogens.</title>
        <authorList>
            <person name="Alayande K.A."/>
        </authorList>
    </citation>
    <scope>NUCLEOTIDE SEQUENCE [LARGE SCALE GENOMIC DNA]</scope>
    <source>
        <strain evidence="9 10">KV22</strain>
    </source>
</reference>
<dbReference type="SUPFAM" id="SSF48452">
    <property type="entry name" value="TPR-like"/>
    <property type="match status" value="1"/>
</dbReference>